<feature type="domain" description="TonB-dependent receptor-like beta-barrel" evidence="6">
    <location>
        <begin position="445"/>
        <end position="894"/>
    </location>
</feature>
<comment type="subcellular location">
    <subcellularLocation>
        <location evidence="1 4">Cell outer membrane</location>
    </subcellularLocation>
</comment>
<dbReference type="InterPro" id="IPR012910">
    <property type="entry name" value="Plug_dom"/>
</dbReference>
<evidence type="ECO:0000256" key="5">
    <source>
        <dbReference type="SAM" id="SignalP"/>
    </source>
</evidence>
<comment type="similarity">
    <text evidence="4">Belongs to the TonB-dependent receptor family.</text>
</comment>
<dbReference type="Gene3D" id="2.170.130.10">
    <property type="entry name" value="TonB-dependent receptor, plug domain"/>
    <property type="match status" value="1"/>
</dbReference>
<sequence length="927" mass="101951">MKNNKFRFNSVYCAMLVAASVGAHAEEATNVSSNQVEKEVEVIQVKGIRSALTKSAETKRLSDGVVDAITAEDIGKLPDTNLAESLQRIAGVSIDRANNEGNKVTVRGFGPEFNMVTLNGRQMPNSSALQSEGVSRSFNFREIAAESVSGVNVYKTGKADITSGGIGATIDIQTAKPFDYDGFTAFVSGKGIYDTSVEKGDSVTPEVSGMISQTFADDKVGFLLSASHAERDSHTDIVGTDGWVRNRSRANVDLTAIDKTLNPTQAIWTPWTAKTEQVDTERSRQNAQAVLQFQPIDTVLATLDYTMSRFEQTSYTNRSAFWFDNPSGSANANGTLWNPRDQDDELNFWAWEYFEKKENDSIGFNVEWQATDTLSFEVDIHDSTSESNPDGQTAETLANLKNPSGSVALIGADFVGDIPSIIVNDSNIPGGAYNKNNIVSDLYQKRGYSMENNIQQFRIAGKWENASTDSALTKINFGAMNTDYTIDTRLSEVFSFVDIPLNDLDLSFVPLGSTANQFSGSDKLFPFISQYDVNQFIDIVKAQGKFADPNIKTNGVTEETFAAYVSFDFDTEFNEMPVKMNAGVRYEDTDVTAYSVQKGVVAINYRHGQELRPVYNDTATAQELTGSYTRILPNFDVNMSLTDEVVSRFSYSRTLSRAGVSALFPATNINARPGGPFNASQGNPNLLPITSDNFDLSLEWYLDDGSFASVGYFKKFVENFIGAGTENRSINDVNGNPLRDPSVNPRPGCPDASDIPNSACLSQATDPIIVWEVATPDNLQSREVDGWELNTQYMFGDSGFGAIANYTMVNSDESFDPYNFDQTIALTGLSDSGNLVAFYDNNGLQARIAYNWRDAFLLALGNEPTFTEAYGQVDMSVSYEINEFFTVSVDGLNLTDETVRRYGRFEEQLLSAEQYGPRFTVGVSAKW</sequence>
<proteinExistence type="inferred from homology"/>
<dbReference type="InterPro" id="IPR036942">
    <property type="entry name" value="Beta-barrel_TonB_sf"/>
</dbReference>
<dbReference type="Pfam" id="PF07715">
    <property type="entry name" value="Plug"/>
    <property type="match status" value="1"/>
</dbReference>
<keyword evidence="5" id="KW-0732">Signal</keyword>
<feature type="chain" id="PRO_5007125880" evidence="5">
    <location>
        <begin position="26"/>
        <end position="927"/>
    </location>
</feature>
<keyword evidence="8" id="KW-0675">Receptor</keyword>
<feature type="domain" description="TonB-dependent receptor plug" evidence="7">
    <location>
        <begin position="62"/>
        <end position="167"/>
    </location>
</feature>
<dbReference type="AlphaFoldDB" id="A0A106BZ69"/>
<dbReference type="NCBIfam" id="TIGR01782">
    <property type="entry name" value="TonB-Xanth-Caul"/>
    <property type="match status" value="1"/>
</dbReference>
<evidence type="ECO:0000313" key="8">
    <source>
        <dbReference type="EMBL" id="KVX01291.1"/>
    </source>
</evidence>
<dbReference type="PANTHER" id="PTHR40980:SF3">
    <property type="entry name" value="TONB-DEPENDENT RECEPTOR-LIKE BETA-BARREL DOMAIN-CONTAINING PROTEIN"/>
    <property type="match status" value="1"/>
</dbReference>
<evidence type="ECO:0000256" key="4">
    <source>
        <dbReference type="RuleBase" id="RU003357"/>
    </source>
</evidence>
<dbReference type="PANTHER" id="PTHR40980">
    <property type="entry name" value="PLUG DOMAIN-CONTAINING PROTEIN"/>
    <property type="match status" value="1"/>
</dbReference>
<evidence type="ECO:0000256" key="2">
    <source>
        <dbReference type="ARBA" id="ARBA00023136"/>
    </source>
</evidence>
<comment type="caution">
    <text evidence="8">The sequence shown here is derived from an EMBL/GenBank/DDBJ whole genome shotgun (WGS) entry which is preliminary data.</text>
</comment>
<evidence type="ECO:0000259" key="6">
    <source>
        <dbReference type="Pfam" id="PF00593"/>
    </source>
</evidence>
<accession>A0A106BZ69</accession>
<reference evidence="8 9" key="1">
    <citation type="submission" date="2016-01" db="EMBL/GenBank/DDBJ databases">
        <title>Draft genome of the antarctic isolate Shewanella frigidimarina Ag06-30.</title>
        <authorList>
            <person name="Parmeciano Di Noto G."/>
            <person name="Vazquez S."/>
            <person name="Mac Cormack W."/>
            <person name="Iriarte A."/>
            <person name="Quiroga C."/>
        </authorList>
    </citation>
    <scope>NUCLEOTIDE SEQUENCE [LARGE SCALE GENOMIC DNA]</scope>
    <source>
        <strain evidence="8 9">Ag06-30</strain>
    </source>
</reference>
<dbReference type="SUPFAM" id="SSF56935">
    <property type="entry name" value="Porins"/>
    <property type="match status" value="1"/>
</dbReference>
<keyword evidence="4" id="KW-0798">TonB box</keyword>
<evidence type="ECO:0000313" key="9">
    <source>
        <dbReference type="Proteomes" id="UP000055702"/>
    </source>
</evidence>
<evidence type="ECO:0000259" key="7">
    <source>
        <dbReference type="Pfam" id="PF07715"/>
    </source>
</evidence>
<dbReference type="InterPro" id="IPR037066">
    <property type="entry name" value="Plug_dom_sf"/>
</dbReference>
<keyword evidence="2 4" id="KW-0472">Membrane</keyword>
<dbReference type="InterPro" id="IPR000531">
    <property type="entry name" value="Beta-barrel_TonB"/>
</dbReference>
<feature type="signal peptide" evidence="5">
    <location>
        <begin position="1"/>
        <end position="25"/>
    </location>
</feature>
<evidence type="ECO:0000256" key="3">
    <source>
        <dbReference type="ARBA" id="ARBA00023237"/>
    </source>
</evidence>
<name>A0A106BZ69_SHEFR</name>
<dbReference type="Pfam" id="PF00593">
    <property type="entry name" value="TonB_dep_Rec_b-barrel"/>
    <property type="match status" value="1"/>
</dbReference>
<dbReference type="GO" id="GO:0009279">
    <property type="term" value="C:cell outer membrane"/>
    <property type="evidence" value="ECO:0007669"/>
    <property type="project" value="UniProtKB-SubCell"/>
</dbReference>
<gene>
    <name evidence="8" type="ORF">AWJ07_18495</name>
</gene>
<dbReference type="RefSeq" id="WP_059746352.1">
    <property type="nucleotide sequence ID" value="NZ_LRDC01000027.1"/>
</dbReference>
<keyword evidence="3" id="KW-0998">Cell outer membrane</keyword>
<dbReference type="Proteomes" id="UP000055702">
    <property type="component" value="Unassembled WGS sequence"/>
</dbReference>
<protein>
    <submittedName>
        <fullName evidence="8">TonB-dependent receptor</fullName>
    </submittedName>
</protein>
<organism evidence="8">
    <name type="scientific">Shewanella frigidimarina</name>
    <dbReference type="NCBI Taxonomy" id="56812"/>
    <lineage>
        <taxon>Bacteria</taxon>
        <taxon>Pseudomonadati</taxon>
        <taxon>Pseudomonadota</taxon>
        <taxon>Gammaproteobacteria</taxon>
        <taxon>Alteromonadales</taxon>
        <taxon>Shewanellaceae</taxon>
        <taxon>Shewanella</taxon>
    </lineage>
</organism>
<evidence type="ECO:0000256" key="1">
    <source>
        <dbReference type="ARBA" id="ARBA00004442"/>
    </source>
</evidence>
<dbReference type="EMBL" id="LRDC01000027">
    <property type="protein sequence ID" value="KVX01291.1"/>
    <property type="molecule type" value="Genomic_DNA"/>
</dbReference>
<dbReference type="InterPro" id="IPR010104">
    <property type="entry name" value="TonB_rcpt_bac"/>
</dbReference>
<dbReference type="Gene3D" id="2.40.170.20">
    <property type="entry name" value="TonB-dependent receptor, beta-barrel domain"/>
    <property type="match status" value="1"/>
</dbReference>